<accession>A0ACB6ZKG6</accession>
<sequence length="219" mass="24503">MPPAAKQRQKSAPTRQAITLKGSTKLVTEFFKYAVNTVLFQRGVYPSDDFQMVKKYGQTVLITQDAALEAYLDKILGQIQKWLLTGSITQLVLAIVSKDTRTPLERWVFDINLVQTEGEEGTDAKDAVSTKPEEEIQAEIRSILKQIVSSVTFLPIIDEPTVFNILAYTSQSAEVPADEWVDTDPLAIEAGKSQQVKLRSFSTDIHRIDAMVAYRYEGS</sequence>
<keyword evidence="2" id="KW-1185">Reference proteome</keyword>
<gene>
    <name evidence="1" type="ORF">BDM02DRAFT_3127956</name>
</gene>
<name>A0ACB6ZKG6_THEGA</name>
<proteinExistence type="predicted"/>
<dbReference type="Proteomes" id="UP000886501">
    <property type="component" value="Unassembled WGS sequence"/>
</dbReference>
<comment type="caution">
    <text evidence="1">The sequence shown here is derived from an EMBL/GenBank/DDBJ whole genome shotgun (WGS) entry which is preliminary data.</text>
</comment>
<reference evidence="1" key="1">
    <citation type="submission" date="2019-10" db="EMBL/GenBank/DDBJ databases">
        <authorList>
            <consortium name="DOE Joint Genome Institute"/>
            <person name="Kuo A."/>
            <person name="Miyauchi S."/>
            <person name="Kiss E."/>
            <person name="Drula E."/>
            <person name="Kohler A."/>
            <person name="Sanchez-Garcia M."/>
            <person name="Andreopoulos B."/>
            <person name="Barry K.W."/>
            <person name="Bonito G."/>
            <person name="Buee M."/>
            <person name="Carver A."/>
            <person name="Chen C."/>
            <person name="Cichocki N."/>
            <person name="Clum A."/>
            <person name="Culley D."/>
            <person name="Crous P.W."/>
            <person name="Fauchery L."/>
            <person name="Girlanda M."/>
            <person name="Hayes R."/>
            <person name="Keri Z."/>
            <person name="Labutti K."/>
            <person name="Lipzen A."/>
            <person name="Lombard V."/>
            <person name="Magnuson J."/>
            <person name="Maillard F."/>
            <person name="Morin E."/>
            <person name="Murat C."/>
            <person name="Nolan M."/>
            <person name="Ohm R."/>
            <person name="Pangilinan J."/>
            <person name="Pereira M."/>
            <person name="Perotto S."/>
            <person name="Peter M."/>
            <person name="Riley R."/>
            <person name="Sitrit Y."/>
            <person name="Stielow B."/>
            <person name="Szollosi G."/>
            <person name="Zifcakova L."/>
            <person name="Stursova M."/>
            <person name="Spatafora J.W."/>
            <person name="Tedersoo L."/>
            <person name="Vaario L.-M."/>
            <person name="Yamada A."/>
            <person name="Yan M."/>
            <person name="Wang P."/>
            <person name="Xu J."/>
            <person name="Bruns T."/>
            <person name="Baldrian P."/>
            <person name="Vilgalys R."/>
            <person name="Henrissat B."/>
            <person name="Grigoriev I.V."/>
            <person name="Hibbett D."/>
            <person name="Nagy L.G."/>
            <person name="Martin F.M."/>
        </authorList>
    </citation>
    <scope>NUCLEOTIDE SEQUENCE</scope>
    <source>
        <strain evidence="1">P2</strain>
    </source>
</reference>
<organism evidence="1 2">
    <name type="scientific">Thelephora ganbajun</name>
    <name type="common">Ganba fungus</name>
    <dbReference type="NCBI Taxonomy" id="370292"/>
    <lineage>
        <taxon>Eukaryota</taxon>
        <taxon>Fungi</taxon>
        <taxon>Dikarya</taxon>
        <taxon>Basidiomycota</taxon>
        <taxon>Agaricomycotina</taxon>
        <taxon>Agaricomycetes</taxon>
        <taxon>Thelephorales</taxon>
        <taxon>Thelephoraceae</taxon>
        <taxon>Thelephora</taxon>
    </lineage>
</organism>
<protein>
    <submittedName>
        <fullName evidence="1">Spindle assembly checkpoint protein</fullName>
    </submittedName>
</protein>
<evidence type="ECO:0000313" key="1">
    <source>
        <dbReference type="EMBL" id="KAF9650074.1"/>
    </source>
</evidence>
<evidence type="ECO:0000313" key="2">
    <source>
        <dbReference type="Proteomes" id="UP000886501"/>
    </source>
</evidence>
<reference evidence="1" key="2">
    <citation type="journal article" date="2020" name="Nat. Commun.">
        <title>Large-scale genome sequencing of mycorrhizal fungi provides insights into the early evolution of symbiotic traits.</title>
        <authorList>
            <person name="Miyauchi S."/>
            <person name="Kiss E."/>
            <person name="Kuo A."/>
            <person name="Drula E."/>
            <person name="Kohler A."/>
            <person name="Sanchez-Garcia M."/>
            <person name="Morin E."/>
            <person name="Andreopoulos B."/>
            <person name="Barry K.W."/>
            <person name="Bonito G."/>
            <person name="Buee M."/>
            <person name="Carver A."/>
            <person name="Chen C."/>
            <person name="Cichocki N."/>
            <person name="Clum A."/>
            <person name="Culley D."/>
            <person name="Crous P.W."/>
            <person name="Fauchery L."/>
            <person name="Girlanda M."/>
            <person name="Hayes R.D."/>
            <person name="Keri Z."/>
            <person name="LaButti K."/>
            <person name="Lipzen A."/>
            <person name="Lombard V."/>
            <person name="Magnuson J."/>
            <person name="Maillard F."/>
            <person name="Murat C."/>
            <person name="Nolan M."/>
            <person name="Ohm R.A."/>
            <person name="Pangilinan J."/>
            <person name="Pereira M.F."/>
            <person name="Perotto S."/>
            <person name="Peter M."/>
            <person name="Pfister S."/>
            <person name="Riley R."/>
            <person name="Sitrit Y."/>
            <person name="Stielow J.B."/>
            <person name="Szollosi G."/>
            <person name="Zifcakova L."/>
            <person name="Stursova M."/>
            <person name="Spatafora J.W."/>
            <person name="Tedersoo L."/>
            <person name="Vaario L.M."/>
            <person name="Yamada A."/>
            <person name="Yan M."/>
            <person name="Wang P."/>
            <person name="Xu J."/>
            <person name="Bruns T."/>
            <person name="Baldrian P."/>
            <person name="Vilgalys R."/>
            <person name="Dunand C."/>
            <person name="Henrissat B."/>
            <person name="Grigoriev I.V."/>
            <person name="Hibbett D."/>
            <person name="Nagy L.G."/>
            <person name="Martin F.M."/>
        </authorList>
    </citation>
    <scope>NUCLEOTIDE SEQUENCE</scope>
    <source>
        <strain evidence="1">P2</strain>
    </source>
</reference>
<dbReference type="EMBL" id="MU117989">
    <property type="protein sequence ID" value="KAF9650074.1"/>
    <property type="molecule type" value="Genomic_DNA"/>
</dbReference>